<feature type="compositionally biased region" description="Basic residues" evidence="1">
    <location>
        <begin position="149"/>
        <end position="161"/>
    </location>
</feature>
<sequence length="167" mass="18931">MTVRFLFVTPLVLRASSRLGVQCTNAQSACRPRSTLNKPPGFSPTLAPTLSSNLSSTLLRRSSLLPHRHSARYLQARFPPSAPHQPPNLPMTQHHIAREMVYLAATLSSADLSPVTIAIMMEGRRRQLVRREQARQRAEEAERKLEASRKRRERSKKRAKEGKKEDD</sequence>
<evidence type="ECO:0000256" key="2">
    <source>
        <dbReference type="SAM" id="SignalP"/>
    </source>
</evidence>
<gene>
    <name evidence="3" type="ORF">AAT19DRAFT_10013</name>
</gene>
<feature type="compositionally biased region" description="Basic and acidic residues" evidence="1">
    <location>
        <begin position="129"/>
        <end position="148"/>
    </location>
</feature>
<evidence type="ECO:0000256" key="1">
    <source>
        <dbReference type="SAM" id="MobiDB-lite"/>
    </source>
</evidence>
<protein>
    <submittedName>
        <fullName evidence="3">Uncharacterized protein</fullName>
    </submittedName>
</protein>
<dbReference type="AlphaFoldDB" id="A0A2T0A1K9"/>
<dbReference type="Proteomes" id="UP000239560">
    <property type="component" value="Unassembled WGS sequence"/>
</dbReference>
<comment type="caution">
    <text evidence="3">The sequence shown here is derived from an EMBL/GenBank/DDBJ whole genome shotgun (WGS) entry which is preliminary data.</text>
</comment>
<name>A0A2T0A1K9_RHOTO</name>
<keyword evidence="2" id="KW-0732">Signal</keyword>
<evidence type="ECO:0000313" key="4">
    <source>
        <dbReference type="Proteomes" id="UP000239560"/>
    </source>
</evidence>
<feature type="signal peptide" evidence="2">
    <location>
        <begin position="1"/>
        <end position="26"/>
    </location>
</feature>
<evidence type="ECO:0000313" key="3">
    <source>
        <dbReference type="EMBL" id="PRQ71898.1"/>
    </source>
</evidence>
<feature type="chain" id="PRO_5015742779" evidence="2">
    <location>
        <begin position="27"/>
        <end position="167"/>
    </location>
</feature>
<dbReference type="EMBL" id="LCTV02000011">
    <property type="protein sequence ID" value="PRQ71898.1"/>
    <property type="molecule type" value="Genomic_DNA"/>
</dbReference>
<proteinExistence type="predicted"/>
<organism evidence="3 4">
    <name type="scientific">Rhodotorula toruloides</name>
    <name type="common">Yeast</name>
    <name type="synonym">Rhodosporidium toruloides</name>
    <dbReference type="NCBI Taxonomy" id="5286"/>
    <lineage>
        <taxon>Eukaryota</taxon>
        <taxon>Fungi</taxon>
        <taxon>Dikarya</taxon>
        <taxon>Basidiomycota</taxon>
        <taxon>Pucciniomycotina</taxon>
        <taxon>Microbotryomycetes</taxon>
        <taxon>Sporidiobolales</taxon>
        <taxon>Sporidiobolaceae</taxon>
        <taxon>Rhodotorula</taxon>
    </lineage>
</organism>
<accession>A0A2T0A1K9</accession>
<reference evidence="3 4" key="1">
    <citation type="journal article" date="2018" name="Elife">
        <title>Functional genomics of lipid metabolism in the oleaginous yeast Rhodosporidium toruloides.</title>
        <authorList>
            <person name="Coradetti S.T."/>
            <person name="Pinel D."/>
            <person name="Geiselman G."/>
            <person name="Ito M."/>
            <person name="Mondo S."/>
            <person name="Reilly M.C."/>
            <person name="Cheng Y.F."/>
            <person name="Bauer S."/>
            <person name="Grigoriev I."/>
            <person name="Gladden J.M."/>
            <person name="Simmons B.A."/>
            <person name="Brem R."/>
            <person name="Arkin A.P."/>
            <person name="Skerker J.M."/>
        </authorList>
    </citation>
    <scope>NUCLEOTIDE SEQUENCE [LARGE SCALE GENOMIC DNA]</scope>
    <source>
        <strain evidence="3 4">NBRC 0880</strain>
    </source>
</reference>
<feature type="region of interest" description="Disordered" evidence="1">
    <location>
        <begin position="129"/>
        <end position="167"/>
    </location>
</feature>